<sequence length="266" mass="27364">MAHQEPTPRLTPRAALPGVLLLVLFGACVLLAVAAPSRGYEQIHYVAVATDQDNWATIPRAALSCAEVDRTETCAVDVVGRRLEVLLRRGVTDGGPISCTANYAGAPKPCDATFAYSEGGDGAVAVLSMGIGLTPAEAELLPKWSIPAGVVAVGLGVVGLLATAAALVAGFGGRKPVDNGFTLIWTAGLGWFVLLFAALALLGGTLDALARPETVLVAVLLVVWQWTLTRPGYRLGVARAVGAFLMTAVTGVVAAYVFLIAGGFIA</sequence>
<evidence type="ECO:0000313" key="3">
    <source>
        <dbReference type="Proteomes" id="UP001165042"/>
    </source>
</evidence>
<feature type="transmembrane region" description="Helical" evidence="1">
    <location>
        <begin position="240"/>
        <end position="265"/>
    </location>
</feature>
<dbReference type="RefSeq" id="WP_285613184.1">
    <property type="nucleotide sequence ID" value="NZ_BSSD01000013.1"/>
</dbReference>
<keyword evidence="3" id="KW-1185">Reference proteome</keyword>
<name>A0A9W6QSH6_9PSEU</name>
<organism evidence="2 3">
    <name type="scientific">Actinokineospora globicatena</name>
    <dbReference type="NCBI Taxonomy" id="103729"/>
    <lineage>
        <taxon>Bacteria</taxon>
        <taxon>Bacillati</taxon>
        <taxon>Actinomycetota</taxon>
        <taxon>Actinomycetes</taxon>
        <taxon>Pseudonocardiales</taxon>
        <taxon>Pseudonocardiaceae</taxon>
        <taxon>Actinokineospora</taxon>
    </lineage>
</organism>
<feature type="transmembrane region" description="Helical" evidence="1">
    <location>
        <begin position="209"/>
        <end position="228"/>
    </location>
</feature>
<comment type="caution">
    <text evidence="2">The sequence shown here is derived from an EMBL/GenBank/DDBJ whole genome shotgun (WGS) entry which is preliminary data.</text>
</comment>
<dbReference type="AlphaFoldDB" id="A0A9W6QSH6"/>
<keyword evidence="1" id="KW-0812">Transmembrane</keyword>
<dbReference type="EMBL" id="BSSD01000013">
    <property type="protein sequence ID" value="GLW95370.1"/>
    <property type="molecule type" value="Genomic_DNA"/>
</dbReference>
<keyword evidence="1" id="KW-0472">Membrane</keyword>
<feature type="transmembrane region" description="Helical" evidence="1">
    <location>
        <begin position="150"/>
        <end position="171"/>
    </location>
</feature>
<proteinExistence type="predicted"/>
<keyword evidence="1" id="KW-1133">Transmembrane helix</keyword>
<feature type="transmembrane region" description="Helical" evidence="1">
    <location>
        <begin position="14"/>
        <end position="35"/>
    </location>
</feature>
<protein>
    <submittedName>
        <fullName evidence="2">Uncharacterized protein</fullName>
    </submittedName>
</protein>
<evidence type="ECO:0000313" key="2">
    <source>
        <dbReference type="EMBL" id="GLW95370.1"/>
    </source>
</evidence>
<evidence type="ECO:0000256" key="1">
    <source>
        <dbReference type="SAM" id="Phobius"/>
    </source>
</evidence>
<dbReference type="Proteomes" id="UP001165042">
    <property type="component" value="Unassembled WGS sequence"/>
</dbReference>
<reference evidence="2" key="1">
    <citation type="submission" date="2023-02" db="EMBL/GenBank/DDBJ databases">
        <title>Actinokineospora globicatena NBRC 15670.</title>
        <authorList>
            <person name="Ichikawa N."/>
            <person name="Sato H."/>
            <person name="Tonouchi N."/>
        </authorList>
    </citation>
    <scope>NUCLEOTIDE SEQUENCE</scope>
    <source>
        <strain evidence="2">NBRC 15670</strain>
    </source>
</reference>
<gene>
    <name evidence="2" type="ORF">Aglo03_61860</name>
</gene>
<feature type="transmembrane region" description="Helical" evidence="1">
    <location>
        <begin position="183"/>
        <end position="202"/>
    </location>
</feature>
<accession>A0A9W6QSH6</accession>